<feature type="compositionally biased region" description="Polar residues" evidence="1">
    <location>
        <begin position="196"/>
        <end position="207"/>
    </location>
</feature>
<organism evidence="2">
    <name type="scientific">Lygus hesperus</name>
    <name type="common">Western plant bug</name>
    <dbReference type="NCBI Taxonomy" id="30085"/>
    <lineage>
        <taxon>Eukaryota</taxon>
        <taxon>Metazoa</taxon>
        <taxon>Ecdysozoa</taxon>
        <taxon>Arthropoda</taxon>
        <taxon>Hexapoda</taxon>
        <taxon>Insecta</taxon>
        <taxon>Pterygota</taxon>
        <taxon>Neoptera</taxon>
        <taxon>Paraneoptera</taxon>
        <taxon>Hemiptera</taxon>
        <taxon>Heteroptera</taxon>
        <taxon>Panheteroptera</taxon>
        <taxon>Cimicomorpha</taxon>
        <taxon>Miridae</taxon>
        <taxon>Mirini</taxon>
        <taxon>Lygus</taxon>
    </lineage>
</organism>
<reference evidence="2" key="1">
    <citation type="journal article" date="2016" name="Gigascience">
        <title>De novo construction of an expanded transcriptome assembly for the western tarnished plant bug, Lygus hesperus.</title>
        <authorList>
            <person name="Tassone E.E."/>
            <person name="Geib S.M."/>
            <person name="Hall B."/>
            <person name="Fabrick J.A."/>
            <person name="Brent C.S."/>
            <person name="Hull J.J."/>
        </authorList>
    </citation>
    <scope>NUCLEOTIDE SEQUENCE</scope>
</reference>
<accession>A0A146LCX9</accession>
<feature type="region of interest" description="Disordered" evidence="1">
    <location>
        <begin position="81"/>
        <end position="265"/>
    </location>
</feature>
<gene>
    <name evidence="2" type="ORF">g.25491</name>
</gene>
<protein>
    <submittedName>
        <fullName evidence="2">Uncharacterized protein</fullName>
    </submittedName>
</protein>
<evidence type="ECO:0000256" key="1">
    <source>
        <dbReference type="SAM" id="MobiDB-lite"/>
    </source>
</evidence>
<evidence type="ECO:0000313" key="2">
    <source>
        <dbReference type="EMBL" id="JAQ06154.1"/>
    </source>
</evidence>
<dbReference type="AlphaFoldDB" id="A0A146LCX9"/>
<sequence>TQWSAIDEVPPVNSLLHTTTVRSNDTGIEKTSMVPPAAEVVRTTEAIVYGKQNLSEALATSFHRFNKDMSNPFQQNKSFARTNHKHSYGHNSANRYRGSGAEGTKQFSSQTGTGADYVPTIKTRSGGDVDSSAQYKARTTNAHAGQNPFQQKRQLRGNLNSTSTSTDDAGGKSYRENLTPKGMYYDTGKYQKSTRDSGTNNSAKSGSVGNGKGVMSSLSSSSPPSPSPSSSPYRNGWHKAGNSGRTGNRAPNTAAVATATVSNVP</sequence>
<dbReference type="EMBL" id="GDHC01012475">
    <property type="protein sequence ID" value="JAQ06154.1"/>
    <property type="molecule type" value="Transcribed_RNA"/>
</dbReference>
<feature type="compositionally biased region" description="Low complexity" evidence="1">
    <location>
        <begin position="248"/>
        <end position="265"/>
    </location>
</feature>
<feature type="compositionally biased region" description="Polar residues" evidence="1">
    <location>
        <begin position="131"/>
        <end position="167"/>
    </location>
</feature>
<feature type="non-terminal residue" evidence="2">
    <location>
        <position position="1"/>
    </location>
</feature>
<proteinExistence type="predicted"/>
<name>A0A146LCX9_LYGHE</name>